<evidence type="ECO:0000259" key="3">
    <source>
        <dbReference type="Pfam" id="PF00266"/>
    </source>
</evidence>
<proteinExistence type="inferred from homology"/>
<dbReference type="PANTHER" id="PTHR11601">
    <property type="entry name" value="CYSTEINE DESULFURYLASE FAMILY MEMBER"/>
    <property type="match status" value="1"/>
</dbReference>
<sequence length="143" mass="15156">LSLTGHKIYGPKGAGALFIRQGVKIVPLFYGGSHEKKRRPGTENITGIVGLAKTLEIAKQRREQDFKQLSALADYFIGAVMANIRDAFLNGPHTNRVPPTVNLSFKGVEGESIVLALDLEQVAVSSGSACTSGATEPSHVLAA</sequence>
<comment type="cofactor">
    <cofactor evidence="1">
        <name>pyridoxal 5'-phosphate</name>
        <dbReference type="ChEBI" id="CHEBI:597326"/>
    </cofactor>
</comment>
<gene>
    <name evidence="4" type="ORF">S01H1_84110</name>
</gene>
<evidence type="ECO:0000313" key="4">
    <source>
        <dbReference type="EMBL" id="GAG50576.1"/>
    </source>
</evidence>
<dbReference type="Gene3D" id="3.40.640.10">
    <property type="entry name" value="Type I PLP-dependent aspartate aminotransferase-like (Major domain)"/>
    <property type="match status" value="1"/>
</dbReference>
<evidence type="ECO:0000256" key="1">
    <source>
        <dbReference type="ARBA" id="ARBA00001933"/>
    </source>
</evidence>
<feature type="non-terminal residue" evidence="4">
    <location>
        <position position="143"/>
    </location>
</feature>
<dbReference type="InterPro" id="IPR000192">
    <property type="entry name" value="Aminotrans_V_dom"/>
</dbReference>
<dbReference type="AlphaFoldDB" id="X0ZQR7"/>
<accession>X0ZQR7</accession>
<dbReference type="InterPro" id="IPR015424">
    <property type="entry name" value="PyrdxlP-dep_Trfase"/>
</dbReference>
<reference evidence="4" key="1">
    <citation type="journal article" date="2014" name="Front. Microbiol.">
        <title>High frequency of phylogenetically diverse reductive dehalogenase-homologous genes in deep subseafloor sedimentary metagenomes.</title>
        <authorList>
            <person name="Kawai M."/>
            <person name="Futagami T."/>
            <person name="Toyoda A."/>
            <person name="Takaki Y."/>
            <person name="Nishi S."/>
            <person name="Hori S."/>
            <person name="Arai W."/>
            <person name="Tsubouchi T."/>
            <person name="Morono Y."/>
            <person name="Uchiyama I."/>
            <person name="Ito T."/>
            <person name="Fujiyama A."/>
            <person name="Inagaki F."/>
            <person name="Takami H."/>
        </authorList>
    </citation>
    <scope>NUCLEOTIDE SEQUENCE</scope>
    <source>
        <strain evidence="4">Expedition CK06-06</strain>
    </source>
</reference>
<feature type="domain" description="Aminotransferase class V" evidence="3">
    <location>
        <begin position="2"/>
        <end position="138"/>
    </location>
</feature>
<dbReference type="Gene3D" id="3.90.1150.10">
    <property type="entry name" value="Aspartate Aminotransferase, domain 1"/>
    <property type="match status" value="1"/>
</dbReference>
<protein>
    <recommendedName>
        <fullName evidence="3">Aminotransferase class V domain-containing protein</fullName>
    </recommendedName>
</protein>
<evidence type="ECO:0000256" key="2">
    <source>
        <dbReference type="ARBA" id="ARBA00006490"/>
    </source>
</evidence>
<dbReference type="Pfam" id="PF00266">
    <property type="entry name" value="Aminotran_5"/>
    <property type="match status" value="1"/>
</dbReference>
<organism evidence="4">
    <name type="scientific">marine sediment metagenome</name>
    <dbReference type="NCBI Taxonomy" id="412755"/>
    <lineage>
        <taxon>unclassified sequences</taxon>
        <taxon>metagenomes</taxon>
        <taxon>ecological metagenomes</taxon>
    </lineage>
</organism>
<name>X0ZQR7_9ZZZZ</name>
<feature type="non-terminal residue" evidence="4">
    <location>
        <position position="1"/>
    </location>
</feature>
<dbReference type="EMBL" id="BARS01057344">
    <property type="protein sequence ID" value="GAG50576.1"/>
    <property type="molecule type" value="Genomic_DNA"/>
</dbReference>
<dbReference type="InterPro" id="IPR015421">
    <property type="entry name" value="PyrdxlP-dep_Trfase_major"/>
</dbReference>
<comment type="similarity">
    <text evidence="2">Belongs to the class-V pyridoxal-phosphate-dependent aminotransferase family. NifS/IscS subfamily.</text>
</comment>
<comment type="caution">
    <text evidence="4">The sequence shown here is derived from an EMBL/GenBank/DDBJ whole genome shotgun (WGS) entry which is preliminary data.</text>
</comment>
<dbReference type="SUPFAM" id="SSF53383">
    <property type="entry name" value="PLP-dependent transferases"/>
    <property type="match status" value="1"/>
</dbReference>
<dbReference type="PANTHER" id="PTHR11601:SF34">
    <property type="entry name" value="CYSTEINE DESULFURASE"/>
    <property type="match status" value="1"/>
</dbReference>
<dbReference type="InterPro" id="IPR015422">
    <property type="entry name" value="PyrdxlP-dep_Trfase_small"/>
</dbReference>